<reference evidence="2 3" key="1">
    <citation type="journal article" date="2019" name="Sci. Rep.">
        <title>Orb-weaving spider Araneus ventricosus genome elucidates the spidroin gene catalogue.</title>
        <authorList>
            <person name="Kono N."/>
            <person name="Nakamura H."/>
            <person name="Ohtoshi R."/>
            <person name="Moran D.A.P."/>
            <person name="Shinohara A."/>
            <person name="Yoshida Y."/>
            <person name="Fujiwara M."/>
            <person name="Mori M."/>
            <person name="Tomita M."/>
            <person name="Arakawa K."/>
        </authorList>
    </citation>
    <scope>NUCLEOTIDE SEQUENCE [LARGE SCALE GENOMIC DNA]</scope>
</reference>
<gene>
    <name evidence="2" type="ORF">AVEN_72253_1</name>
</gene>
<comment type="caution">
    <text evidence="2">The sequence shown here is derived from an EMBL/GenBank/DDBJ whole genome shotgun (WGS) entry which is preliminary data.</text>
</comment>
<organism evidence="2 3">
    <name type="scientific">Araneus ventricosus</name>
    <name type="common">Orbweaver spider</name>
    <name type="synonym">Epeira ventricosa</name>
    <dbReference type="NCBI Taxonomy" id="182803"/>
    <lineage>
        <taxon>Eukaryota</taxon>
        <taxon>Metazoa</taxon>
        <taxon>Ecdysozoa</taxon>
        <taxon>Arthropoda</taxon>
        <taxon>Chelicerata</taxon>
        <taxon>Arachnida</taxon>
        <taxon>Araneae</taxon>
        <taxon>Araneomorphae</taxon>
        <taxon>Entelegynae</taxon>
        <taxon>Araneoidea</taxon>
        <taxon>Araneidae</taxon>
        <taxon>Araneus</taxon>
    </lineage>
</organism>
<feature type="region of interest" description="Disordered" evidence="1">
    <location>
        <begin position="1"/>
        <end position="60"/>
    </location>
</feature>
<proteinExistence type="predicted"/>
<feature type="compositionally biased region" description="Basic and acidic residues" evidence="1">
    <location>
        <begin position="17"/>
        <end position="43"/>
    </location>
</feature>
<dbReference type="Proteomes" id="UP000499080">
    <property type="component" value="Unassembled WGS sequence"/>
</dbReference>
<evidence type="ECO:0000313" key="3">
    <source>
        <dbReference type="Proteomes" id="UP000499080"/>
    </source>
</evidence>
<protein>
    <submittedName>
        <fullName evidence="2">Uncharacterized protein</fullName>
    </submittedName>
</protein>
<sequence>MVNQRKEKNDEEEGECEDGHMVNQRNEKNAEEEGEYEDGHMAERPNGFHKTHAQQTSTKYGRRTVLTSLSAIKNHFISLRETLGNGTESDAWVNRFFIFVFSDIDGLVIGYKVAR</sequence>
<evidence type="ECO:0000313" key="2">
    <source>
        <dbReference type="EMBL" id="GBM56357.1"/>
    </source>
</evidence>
<name>A0A4Y2GT89_ARAVE</name>
<dbReference type="AlphaFoldDB" id="A0A4Y2GT89"/>
<evidence type="ECO:0000256" key="1">
    <source>
        <dbReference type="SAM" id="MobiDB-lite"/>
    </source>
</evidence>
<keyword evidence="3" id="KW-1185">Reference proteome</keyword>
<accession>A0A4Y2GT89</accession>
<dbReference type="EMBL" id="BGPR01001541">
    <property type="protein sequence ID" value="GBM56357.1"/>
    <property type="molecule type" value="Genomic_DNA"/>
</dbReference>